<evidence type="ECO:0000313" key="2">
    <source>
        <dbReference type="EMBL" id="CAD1840791.1"/>
    </source>
</evidence>
<accession>A0A6V7QCT5</accession>
<protein>
    <submittedName>
        <fullName evidence="2">Uncharacterized protein</fullName>
    </submittedName>
</protein>
<sequence>MAPPPRARAYGPVAPARGPGADRETPAPPPMAPAPPPWPPLRLRAPMVPPRAPRAYGPDAPPAARRRQRDPRAASHGSRASPIQALPQRVHAMFKRIAVSFAPKPRPHHIPLPGFKFPAHQLLHSLLPRCRSMNHLKQLHAHLIAAALLDETLTLAQLISFCSLSPLATSATAANSSNTLPTQ</sequence>
<dbReference type="AlphaFoldDB" id="A0A6V7QCT5"/>
<proteinExistence type="predicted"/>
<reference evidence="2" key="1">
    <citation type="submission" date="2020-07" db="EMBL/GenBank/DDBJ databases">
        <authorList>
            <person name="Lin J."/>
        </authorList>
    </citation>
    <scope>NUCLEOTIDE SEQUENCE</scope>
</reference>
<evidence type="ECO:0000256" key="1">
    <source>
        <dbReference type="SAM" id="MobiDB-lite"/>
    </source>
</evidence>
<feature type="region of interest" description="Disordered" evidence="1">
    <location>
        <begin position="1"/>
        <end position="84"/>
    </location>
</feature>
<name>A0A6V7QCT5_ANACO</name>
<gene>
    <name evidence="2" type="ORF">CB5_LOCUS24002</name>
</gene>
<feature type="compositionally biased region" description="Pro residues" evidence="1">
    <location>
        <begin position="26"/>
        <end position="40"/>
    </location>
</feature>
<organism evidence="2">
    <name type="scientific">Ananas comosus var. bracteatus</name>
    <name type="common">red pineapple</name>
    <dbReference type="NCBI Taxonomy" id="296719"/>
    <lineage>
        <taxon>Eukaryota</taxon>
        <taxon>Viridiplantae</taxon>
        <taxon>Streptophyta</taxon>
        <taxon>Embryophyta</taxon>
        <taxon>Tracheophyta</taxon>
        <taxon>Spermatophyta</taxon>
        <taxon>Magnoliopsida</taxon>
        <taxon>Liliopsida</taxon>
        <taxon>Poales</taxon>
        <taxon>Bromeliaceae</taxon>
        <taxon>Bromelioideae</taxon>
        <taxon>Ananas</taxon>
    </lineage>
</organism>
<dbReference type="EMBL" id="LR862135">
    <property type="protein sequence ID" value="CAD1840791.1"/>
    <property type="molecule type" value="Genomic_DNA"/>
</dbReference>